<feature type="domain" description="DM13" evidence="2">
    <location>
        <begin position="22"/>
        <end position="129"/>
    </location>
</feature>
<feature type="signal peptide" evidence="1">
    <location>
        <begin position="1"/>
        <end position="19"/>
    </location>
</feature>
<dbReference type="EMBL" id="JAATJH010000001">
    <property type="protein sequence ID" value="NJC25047.1"/>
    <property type="molecule type" value="Genomic_DNA"/>
</dbReference>
<evidence type="ECO:0000256" key="1">
    <source>
        <dbReference type="SAM" id="SignalP"/>
    </source>
</evidence>
<dbReference type="RefSeq" id="WP_168035822.1">
    <property type="nucleotide sequence ID" value="NZ_JAATJH010000001.1"/>
</dbReference>
<evidence type="ECO:0000259" key="2">
    <source>
        <dbReference type="PROSITE" id="PS51549"/>
    </source>
</evidence>
<accession>A0ABX0X746</accession>
<organism evidence="3 4">
    <name type="scientific">Neolewinella antarctica</name>
    <dbReference type="NCBI Taxonomy" id="442734"/>
    <lineage>
        <taxon>Bacteria</taxon>
        <taxon>Pseudomonadati</taxon>
        <taxon>Bacteroidota</taxon>
        <taxon>Saprospiria</taxon>
        <taxon>Saprospirales</taxon>
        <taxon>Lewinellaceae</taxon>
        <taxon>Neolewinella</taxon>
    </lineage>
</organism>
<protein>
    <recommendedName>
        <fullName evidence="2">DM13 domain-containing protein</fullName>
    </recommendedName>
</protein>
<gene>
    <name evidence="3" type="ORF">GGR27_000528</name>
</gene>
<sequence length="225" mass="24552">MKYPLAALLLFFLSGGIFAQEVTAKRTSALQKEGYAITGSVVIEELSDGKLKLSLTEDYSTQSGPDVHMLLATSKSVDGAFDVVNLTAINHWSGAMTFDLPDSITLDQYAYVLLHCVRFNEPWASGKLGEVEQVTTTATKDASLTSQVSIFPNPASDVASITWPATFQPHSADVFSVLGRNVSTQRITSNAVNTELDVRHFVAGRYLVRLSDGQRTVTRLLLVRH</sequence>
<feature type="chain" id="PRO_5047032892" description="DM13 domain-containing protein" evidence="1">
    <location>
        <begin position="20"/>
        <end position="225"/>
    </location>
</feature>
<dbReference type="InterPro" id="IPR019545">
    <property type="entry name" value="DM13_domain"/>
</dbReference>
<dbReference type="InterPro" id="IPR026444">
    <property type="entry name" value="Secre_tail"/>
</dbReference>
<proteinExistence type="predicted"/>
<dbReference type="NCBIfam" id="TIGR04183">
    <property type="entry name" value="Por_Secre_tail"/>
    <property type="match status" value="1"/>
</dbReference>
<name>A0ABX0X746_9BACT</name>
<comment type="caution">
    <text evidence="3">The sequence shown here is derived from an EMBL/GenBank/DDBJ whole genome shotgun (WGS) entry which is preliminary data.</text>
</comment>
<reference evidence="3 4" key="1">
    <citation type="submission" date="2020-03" db="EMBL/GenBank/DDBJ databases">
        <title>Genomic Encyclopedia of Type Strains, Phase IV (KMG-IV): sequencing the most valuable type-strain genomes for metagenomic binning, comparative biology and taxonomic classification.</title>
        <authorList>
            <person name="Goeker M."/>
        </authorList>
    </citation>
    <scope>NUCLEOTIDE SEQUENCE [LARGE SCALE GENOMIC DNA]</scope>
    <source>
        <strain evidence="3 4">DSM 105096</strain>
    </source>
</reference>
<keyword evidence="1" id="KW-0732">Signal</keyword>
<dbReference type="Proteomes" id="UP000770785">
    <property type="component" value="Unassembled WGS sequence"/>
</dbReference>
<evidence type="ECO:0000313" key="3">
    <source>
        <dbReference type="EMBL" id="NJC25047.1"/>
    </source>
</evidence>
<evidence type="ECO:0000313" key="4">
    <source>
        <dbReference type="Proteomes" id="UP000770785"/>
    </source>
</evidence>
<dbReference type="PROSITE" id="PS51549">
    <property type="entry name" value="DM13"/>
    <property type="match status" value="1"/>
</dbReference>
<keyword evidence="4" id="KW-1185">Reference proteome</keyword>
<dbReference type="Pfam" id="PF10517">
    <property type="entry name" value="DM13"/>
    <property type="match status" value="1"/>
</dbReference>
<dbReference type="Pfam" id="PF18962">
    <property type="entry name" value="Por_Secre_tail"/>
    <property type="match status" value="1"/>
</dbReference>